<name>A0AAD4T1F3_9MAGN</name>
<sequence>MLAVGLNQSPTVDDTSTVVSPRFVFLGGMYAVDPITYVKYRINNQGKLDGLMQHELKLKSILTPRPWIRLSGSGCPLLSSLE</sequence>
<dbReference type="Proteomes" id="UP001202328">
    <property type="component" value="Unassembled WGS sequence"/>
</dbReference>
<dbReference type="AlphaFoldDB" id="A0AAD4T1F3"/>
<reference evidence="1" key="1">
    <citation type="submission" date="2022-04" db="EMBL/GenBank/DDBJ databases">
        <title>A functionally conserved STORR gene fusion in Papaver species that diverged 16.8 million years ago.</title>
        <authorList>
            <person name="Catania T."/>
        </authorList>
    </citation>
    <scope>NUCLEOTIDE SEQUENCE</scope>
    <source>
        <strain evidence="1">S-188037</strain>
    </source>
</reference>
<gene>
    <name evidence="1" type="ORF">MKW98_012243</name>
</gene>
<evidence type="ECO:0000313" key="2">
    <source>
        <dbReference type="Proteomes" id="UP001202328"/>
    </source>
</evidence>
<accession>A0AAD4T1F3</accession>
<comment type="caution">
    <text evidence="1">The sequence shown here is derived from an EMBL/GenBank/DDBJ whole genome shotgun (WGS) entry which is preliminary data.</text>
</comment>
<evidence type="ECO:0000313" key="1">
    <source>
        <dbReference type="EMBL" id="KAI3931833.1"/>
    </source>
</evidence>
<protein>
    <submittedName>
        <fullName evidence="1">Uncharacterized protein</fullName>
    </submittedName>
</protein>
<dbReference type="EMBL" id="JAJJMB010007130">
    <property type="protein sequence ID" value="KAI3931833.1"/>
    <property type="molecule type" value="Genomic_DNA"/>
</dbReference>
<organism evidence="1 2">
    <name type="scientific">Papaver atlanticum</name>
    <dbReference type="NCBI Taxonomy" id="357466"/>
    <lineage>
        <taxon>Eukaryota</taxon>
        <taxon>Viridiplantae</taxon>
        <taxon>Streptophyta</taxon>
        <taxon>Embryophyta</taxon>
        <taxon>Tracheophyta</taxon>
        <taxon>Spermatophyta</taxon>
        <taxon>Magnoliopsida</taxon>
        <taxon>Ranunculales</taxon>
        <taxon>Papaveraceae</taxon>
        <taxon>Papaveroideae</taxon>
        <taxon>Papaver</taxon>
    </lineage>
</organism>
<proteinExistence type="predicted"/>
<keyword evidence="2" id="KW-1185">Reference proteome</keyword>